<name>C1F4P0_ACIC5</name>
<evidence type="ECO:0000259" key="2">
    <source>
        <dbReference type="Pfam" id="PF18456"/>
    </source>
</evidence>
<dbReference type="InterPro" id="IPR001279">
    <property type="entry name" value="Metallo-B-lactamas"/>
</dbReference>
<proteinExistence type="predicted"/>
<dbReference type="InterPro" id="IPR036866">
    <property type="entry name" value="RibonucZ/Hydroxyglut_hydro"/>
</dbReference>
<evidence type="ECO:0000313" key="4">
    <source>
        <dbReference type="Proteomes" id="UP000002207"/>
    </source>
</evidence>
<dbReference type="InterPro" id="IPR041141">
    <property type="entry name" value="CmlA_N"/>
</dbReference>
<dbReference type="Proteomes" id="UP000002207">
    <property type="component" value="Chromosome"/>
</dbReference>
<dbReference type="EMBL" id="CP001472">
    <property type="protein sequence ID" value="ACO33417.1"/>
    <property type="molecule type" value="Genomic_DNA"/>
</dbReference>
<dbReference type="RefSeq" id="WP_015896312.1">
    <property type="nucleotide sequence ID" value="NC_012483.1"/>
</dbReference>
<dbReference type="PANTHER" id="PTHR43546:SF3">
    <property type="entry name" value="UPF0173 METAL-DEPENDENT HYDROLASE MJ1163"/>
    <property type="match status" value="1"/>
</dbReference>
<dbReference type="eggNOG" id="COG2220">
    <property type="taxonomic scope" value="Bacteria"/>
</dbReference>
<keyword evidence="4" id="KW-1185">Reference proteome</keyword>
<dbReference type="Pfam" id="PF18456">
    <property type="entry name" value="CmlA_N"/>
    <property type="match status" value="1"/>
</dbReference>
<dbReference type="HOGENOM" id="CLU_516704_0_0_0"/>
<dbReference type="KEGG" id="aca:ACP_1158"/>
<accession>C1F4P0</accession>
<evidence type="ECO:0000259" key="1">
    <source>
        <dbReference type="Pfam" id="PF12706"/>
    </source>
</evidence>
<dbReference type="PANTHER" id="PTHR43546">
    <property type="entry name" value="UPF0173 METAL-DEPENDENT HYDROLASE MJ1163-RELATED"/>
    <property type="match status" value="1"/>
</dbReference>
<dbReference type="AlphaFoldDB" id="C1F4P0"/>
<feature type="domain" description="Metallo-beta-lactamase" evidence="1">
    <location>
        <begin position="272"/>
        <end position="429"/>
    </location>
</feature>
<organism evidence="3 4">
    <name type="scientific">Acidobacterium capsulatum (strain ATCC 51196 / DSM 11244 / BCRC 80197 / JCM 7670 / NBRC 15755 / NCIMB 13165 / 161)</name>
    <dbReference type="NCBI Taxonomy" id="240015"/>
    <lineage>
        <taxon>Bacteria</taxon>
        <taxon>Pseudomonadati</taxon>
        <taxon>Acidobacteriota</taxon>
        <taxon>Terriglobia</taxon>
        <taxon>Terriglobales</taxon>
        <taxon>Acidobacteriaceae</taxon>
        <taxon>Acidobacterium</taxon>
    </lineage>
</organism>
<evidence type="ECO:0000313" key="3">
    <source>
        <dbReference type="EMBL" id="ACO33417.1"/>
    </source>
</evidence>
<dbReference type="OrthoDB" id="5657199at2"/>
<dbReference type="Gene3D" id="3.60.15.10">
    <property type="entry name" value="Ribonuclease Z/Hydroxyacylglutathione hydrolase-like"/>
    <property type="match status" value="1"/>
</dbReference>
<dbReference type="Pfam" id="PF12706">
    <property type="entry name" value="Lactamase_B_2"/>
    <property type="match status" value="1"/>
</dbReference>
<sequence>MPFGNNVYLKPNVQFEPLFNQWYAWFLSVPPVTASLNIAERYLPIMKSYVASPMMHATACKNPAMKGGPFIDLDGKRVDEIRDLITVTMEHSAKLIEFAKGFKQLSSLIAKEAHGLAMDPIYPQIPDALKGYVELYYDLNHNPSFRVFESMLYNSPSYEPAVQSIALSAIDANTRRPFILSTPRLKDESTIFCQMPFASPEIDTLFHMRDAAGSYKEIAEKFGITGDIEPLFRTFFTEDAPEQKDDRDYDGDGFRIRYYGHACILIQAPGVNIMLDPAVSYSYPTDLPRYTFADLPERIDYALITHSHHDHIILETLLQLRHRIGTIVVGRNCDGFPQDPSLQLALRKIGFPSVIEVRDNESIPVPGGCITAIPFMGEHNDLAIQSKNAYSVRIGSHSVLAIADSCNLDPTVYDHIFRQTGEPDILFLGMECEGAPPSWVFGPLFPKPLPRDIDNSRRARGCNIHEAMALVDRFRFRQVYIYAMGQEPWLNHILDNEFSEDSPSLIQSRSFVNYCRSKGIESESLYAQKEIFVASAH</sequence>
<protein>
    <submittedName>
        <fullName evidence="3">Polyketide synthase</fullName>
    </submittedName>
</protein>
<dbReference type="InterPro" id="IPR050114">
    <property type="entry name" value="UPF0173_UPF0282_UlaG_hydrolase"/>
</dbReference>
<feature type="domain" description="Diiron non-heme beta-hydroxylase N-terminal" evidence="2">
    <location>
        <begin position="8"/>
        <end position="238"/>
    </location>
</feature>
<dbReference type="SUPFAM" id="SSF56281">
    <property type="entry name" value="Metallo-hydrolase/oxidoreductase"/>
    <property type="match status" value="1"/>
</dbReference>
<dbReference type="STRING" id="240015.ACP_1158"/>
<reference evidence="3 4" key="1">
    <citation type="journal article" date="2009" name="Appl. Environ. Microbiol.">
        <title>Three genomes from the phylum Acidobacteria provide insight into the lifestyles of these microorganisms in soils.</title>
        <authorList>
            <person name="Ward N.L."/>
            <person name="Challacombe J.F."/>
            <person name="Janssen P.H."/>
            <person name="Henrissat B."/>
            <person name="Coutinho P.M."/>
            <person name="Wu M."/>
            <person name="Xie G."/>
            <person name="Haft D.H."/>
            <person name="Sait M."/>
            <person name="Badger J."/>
            <person name="Barabote R.D."/>
            <person name="Bradley B."/>
            <person name="Brettin T.S."/>
            <person name="Brinkac L.M."/>
            <person name="Bruce D."/>
            <person name="Creasy T."/>
            <person name="Daugherty S.C."/>
            <person name="Davidsen T.M."/>
            <person name="DeBoy R.T."/>
            <person name="Detter J.C."/>
            <person name="Dodson R.J."/>
            <person name="Durkin A.S."/>
            <person name="Ganapathy A."/>
            <person name="Gwinn-Giglio M."/>
            <person name="Han C.S."/>
            <person name="Khouri H."/>
            <person name="Kiss H."/>
            <person name="Kothari S.P."/>
            <person name="Madupu R."/>
            <person name="Nelson K.E."/>
            <person name="Nelson W.C."/>
            <person name="Paulsen I."/>
            <person name="Penn K."/>
            <person name="Ren Q."/>
            <person name="Rosovitz M.J."/>
            <person name="Selengut J.D."/>
            <person name="Shrivastava S."/>
            <person name="Sullivan S.A."/>
            <person name="Tapia R."/>
            <person name="Thompson L.S."/>
            <person name="Watkins K.L."/>
            <person name="Yang Q."/>
            <person name="Yu C."/>
            <person name="Zafar N."/>
            <person name="Zhou L."/>
            <person name="Kuske C.R."/>
        </authorList>
    </citation>
    <scope>NUCLEOTIDE SEQUENCE [LARGE SCALE GENOMIC DNA]</scope>
    <source>
        <strain evidence="4">ATCC 51196 / DSM 11244 / BCRC 80197 / JCM 7670 / NBRC 15755 / NCIMB 13165 / 161</strain>
    </source>
</reference>
<gene>
    <name evidence="3" type="ordered locus">ACP_1158</name>
</gene>
<dbReference type="InParanoid" id="C1F4P0"/>